<dbReference type="Proteomes" id="UP000327013">
    <property type="component" value="Unassembled WGS sequence"/>
</dbReference>
<sequence>MASWRTVSAREEPSRKIWRPLWGAGGAPVDFVAKAVAEVATIHQPRDLQD</sequence>
<comment type="caution">
    <text evidence="1">The sequence shown here is derived from an EMBL/GenBank/DDBJ whole genome shotgun (WGS) entry which is preliminary data.</text>
</comment>
<proteinExistence type="predicted"/>
<accession>A0A5N6KP13</accession>
<gene>
    <name evidence="1" type="ORF">FH972_021322</name>
</gene>
<organism evidence="1 2">
    <name type="scientific">Carpinus fangiana</name>
    <dbReference type="NCBI Taxonomy" id="176857"/>
    <lineage>
        <taxon>Eukaryota</taxon>
        <taxon>Viridiplantae</taxon>
        <taxon>Streptophyta</taxon>
        <taxon>Embryophyta</taxon>
        <taxon>Tracheophyta</taxon>
        <taxon>Spermatophyta</taxon>
        <taxon>Magnoliopsida</taxon>
        <taxon>eudicotyledons</taxon>
        <taxon>Gunneridae</taxon>
        <taxon>Pentapetalae</taxon>
        <taxon>rosids</taxon>
        <taxon>fabids</taxon>
        <taxon>Fagales</taxon>
        <taxon>Betulaceae</taxon>
        <taxon>Carpinus</taxon>
    </lineage>
</organism>
<dbReference type="AlphaFoldDB" id="A0A5N6KP13"/>
<keyword evidence="2" id="KW-1185">Reference proteome</keyword>
<name>A0A5N6KP13_9ROSI</name>
<evidence type="ECO:0000313" key="2">
    <source>
        <dbReference type="Proteomes" id="UP000327013"/>
    </source>
</evidence>
<dbReference type="EMBL" id="VIBQ01000009">
    <property type="protein sequence ID" value="KAB8337018.1"/>
    <property type="molecule type" value="Genomic_DNA"/>
</dbReference>
<reference evidence="1 2" key="1">
    <citation type="submission" date="2019-06" db="EMBL/GenBank/DDBJ databases">
        <title>A chromosomal-level reference genome of Carpinus fangiana (Coryloideae, Betulaceae).</title>
        <authorList>
            <person name="Yang X."/>
            <person name="Wang Z."/>
            <person name="Zhang L."/>
            <person name="Hao G."/>
            <person name="Liu J."/>
            <person name="Yang Y."/>
        </authorList>
    </citation>
    <scope>NUCLEOTIDE SEQUENCE [LARGE SCALE GENOMIC DNA]</scope>
    <source>
        <strain evidence="1">Cfa_2016G</strain>
        <tissue evidence="1">Leaf</tissue>
    </source>
</reference>
<evidence type="ECO:0000313" key="1">
    <source>
        <dbReference type="EMBL" id="KAB8337018.1"/>
    </source>
</evidence>
<protein>
    <submittedName>
        <fullName evidence="1">Uncharacterized protein</fullName>
    </submittedName>
</protein>